<dbReference type="Proteomes" id="UP001228059">
    <property type="component" value="Chromosome"/>
</dbReference>
<reference evidence="1 2" key="1">
    <citation type="submission" date="2023-05" db="EMBL/GenBank/DDBJ databases">
        <title>Complete Genome Resource of Xanthomonas oryzae pv. leersiae Strain YNJC Isolated From Plateau Japonica Rice in Southwest China.</title>
        <authorList>
            <person name="Aa X."/>
            <person name="Mei L."/>
            <person name="Liu P."/>
            <person name="Yang Y."/>
            <person name="Tang C."/>
            <person name="Zhang F."/>
            <person name="Dong C."/>
            <person name="Wang B."/>
            <person name="Chen X."/>
            <person name="Dai L."/>
        </authorList>
    </citation>
    <scope>NUCLEOTIDE SEQUENCE [LARGE SCALE GENOMIC DNA]</scope>
    <source>
        <strain evidence="1 2">YNJC</strain>
    </source>
</reference>
<dbReference type="AlphaFoldDB" id="A0AAJ6KLI5"/>
<gene>
    <name evidence="1" type="ORF">QN060_04210</name>
</gene>
<sequence length="202" mass="21155">MAKLIVCMQRVQLDQWHLDTFVGGVGRLLRATAGIALGAFPLVVALVRQRQCHGLIAHALHPHHAVSVSAIRSGRQGLQVDGIQVALGGLCKPNGIALGGLRRTVGAEYHQHRNQAEQHRSTEASVGRNGRLAAAGLGGLGVQRSGVVTAVAHPQGLLLGDPAEEVPQVRLARTQHVAKAALLCALVAMRAVGCAQRNHVAA</sequence>
<name>A0AAJ6KLI5_9XANT</name>
<protein>
    <submittedName>
        <fullName evidence="1">Uncharacterized protein</fullName>
    </submittedName>
</protein>
<evidence type="ECO:0000313" key="2">
    <source>
        <dbReference type="Proteomes" id="UP001228059"/>
    </source>
</evidence>
<accession>A0AAJ6KLI5</accession>
<organism evidence="1 2">
    <name type="scientific">Xanthomonas oryzae pv. leersiae</name>
    <dbReference type="NCBI Taxonomy" id="3112258"/>
    <lineage>
        <taxon>Bacteria</taxon>
        <taxon>Pseudomonadati</taxon>
        <taxon>Pseudomonadota</taxon>
        <taxon>Gammaproteobacteria</taxon>
        <taxon>Lysobacterales</taxon>
        <taxon>Lysobacteraceae</taxon>
        <taxon>Xanthomonas</taxon>
    </lineage>
</organism>
<dbReference type="EMBL" id="CP127225">
    <property type="protein sequence ID" value="WIX07307.1"/>
    <property type="molecule type" value="Genomic_DNA"/>
</dbReference>
<evidence type="ECO:0000313" key="1">
    <source>
        <dbReference type="EMBL" id="WIX07307.1"/>
    </source>
</evidence>
<dbReference type="RefSeq" id="WP_285957059.1">
    <property type="nucleotide sequence ID" value="NZ_CP127225.1"/>
</dbReference>
<proteinExistence type="predicted"/>